<dbReference type="HOGENOM" id="CLU_804076_0_0_1"/>
<evidence type="ECO:0000313" key="3">
    <source>
        <dbReference type="Proteomes" id="UP000053841"/>
    </source>
</evidence>
<evidence type="ECO:0000256" key="1">
    <source>
        <dbReference type="SAM" id="MobiDB-lite"/>
    </source>
</evidence>
<dbReference type="KEGG" id="bze:COCCADRAFT_29946"/>
<feature type="region of interest" description="Disordered" evidence="1">
    <location>
        <begin position="72"/>
        <end position="101"/>
    </location>
</feature>
<dbReference type="Proteomes" id="UP000053841">
    <property type="component" value="Unassembled WGS sequence"/>
</dbReference>
<gene>
    <name evidence="2" type="ORF">COCCADRAFT_29946</name>
</gene>
<dbReference type="GeneID" id="19146659"/>
<name>W6Y1K8_COCC2</name>
<dbReference type="EMBL" id="KI964780">
    <property type="protein sequence ID" value="EUC28894.1"/>
    <property type="molecule type" value="Genomic_DNA"/>
</dbReference>
<dbReference type="RefSeq" id="XP_007716813.1">
    <property type="nucleotide sequence ID" value="XM_007718623.1"/>
</dbReference>
<keyword evidence="3" id="KW-1185">Reference proteome</keyword>
<organism evidence="2 3">
    <name type="scientific">Cochliobolus carbonum (strain 26-R-13)</name>
    <name type="common">Maize leaf spot fungus</name>
    <name type="synonym">Bipolaris zeicola</name>
    <dbReference type="NCBI Taxonomy" id="930089"/>
    <lineage>
        <taxon>Eukaryota</taxon>
        <taxon>Fungi</taxon>
        <taxon>Dikarya</taxon>
        <taxon>Ascomycota</taxon>
        <taxon>Pezizomycotina</taxon>
        <taxon>Dothideomycetes</taxon>
        <taxon>Pleosporomycetidae</taxon>
        <taxon>Pleosporales</taxon>
        <taxon>Pleosporineae</taxon>
        <taxon>Pleosporaceae</taxon>
        <taxon>Bipolaris</taxon>
    </lineage>
</organism>
<protein>
    <submittedName>
        <fullName evidence="2">Uncharacterized protein</fullName>
    </submittedName>
</protein>
<reference evidence="2 3" key="1">
    <citation type="journal article" date="2013" name="PLoS Genet.">
        <title>Comparative genome structure, secondary metabolite, and effector coding capacity across Cochliobolus pathogens.</title>
        <authorList>
            <person name="Condon B.J."/>
            <person name="Leng Y."/>
            <person name="Wu D."/>
            <person name="Bushley K.E."/>
            <person name="Ohm R.A."/>
            <person name="Otillar R."/>
            <person name="Martin J."/>
            <person name="Schackwitz W."/>
            <person name="Grimwood J."/>
            <person name="MohdZainudin N."/>
            <person name="Xue C."/>
            <person name="Wang R."/>
            <person name="Manning V.A."/>
            <person name="Dhillon B."/>
            <person name="Tu Z.J."/>
            <person name="Steffenson B.J."/>
            <person name="Salamov A."/>
            <person name="Sun H."/>
            <person name="Lowry S."/>
            <person name="LaButti K."/>
            <person name="Han J."/>
            <person name="Copeland A."/>
            <person name="Lindquist E."/>
            <person name="Barry K."/>
            <person name="Schmutz J."/>
            <person name="Baker S.E."/>
            <person name="Ciuffetti L.M."/>
            <person name="Grigoriev I.V."/>
            <person name="Zhong S."/>
            <person name="Turgeon B.G."/>
        </authorList>
    </citation>
    <scope>NUCLEOTIDE SEQUENCE [LARGE SCALE GENOMIC DNA]</scope>
    <source>
        <strain evidence="2 3">26-R-13</strain>
    </source>
</reference>
<accession>W6Y1K8</accession>
<dbReference type="AlphaFoldDB" id="W6Y1K8"/>
<proteinExistence type="predicted"/>
<feature type="region of interest" description="Disordered" evidence="1">
    <location>
        <begin position="1"/>
        <end position="42"/>
    </location>
</feature>
<evidence type="ECO:0000313" key="2">
    <source>
        <dbReference type="EMBL" id="EUC28894.1"/>
    </source>
</evidence>
<feature type="compositionally biased region" description="Polar residues" evidence="1">
    <location>
        <begin position="88"/>
        <end position="98"/>
    </location>
</feature>
<feature type="compositionally biased region" description="Polar residues" evidence="1">
    <location>
        <begin position="27"/>
        <end position="40"/>
    </location>
</feature>
<sequence length="345" mass="37471">MAFPPLDVNPSLSPRSFDRPVIIPHPSISTPRQTQTQASPPQVYPWPSIRQTTCPGAAEGGPVGLRRCSGRLHPLNHQGAGGPRRPPHSTTPIQSTSARIGAARIPPTPLSLSILTYPHAVNNPQHPSCLSSLAPICRAPSTWTLSAHVPLCRQPLGERHALLSLSLSCPAIAAQPNRGRNNALPPSKQYYACTTRTLRLPGSDLAWRLEPSDQHIPSQAQQYEISSRRMAVFGRSMTYAITGSPVPKPSPFDMADGSRSRPYAILLILQTLPPVSHRNPTVRHVVYQGLRRPLPFPPPRLSVSQSTGFASAYQQLAGLDTPPLASGSRQKTKYVVGRSKHLLVR</sequence>